<organism evidence="2 3">
    <name type="scientific">Pseudaquabacterium terrae</name>
    <dbReference type="NCBI Taxonomy" id="2732868"/>
    <lineage>
        <taxon>Bacteria</taxon>
        <taxon>Pseudomonadati</taxon>
        <taxon>Pseudomonadota</taxon>
        <taxon>Betaproteobacteria</taxon>
        <taxon>Burkholderiales</taxon>
        <taxon>Sphaerotilaceae</taxon>
        <taxon>Pseudaquabacterium</taxon>
    </lineage>
</organism>
<accession>A0ABX2EM70</accession>
<name>A0ABX2EM70_9BURK</name>
<keyword evidence="3" id="KW-1185">Reference proteome</keyword>
<comment type="caution">
    <text evidence="2">The sequence shown here is derived from an EMBL/GenBank/DDBJ whole genome shotgun (WGS) entry which is preliminary data.</text>
</comment>
<evidence type="ECO:0008006" key="4">
    <source>
        <dbReference type="Google" id="ProtNLM"/>
    </source>
</evidence>
<gene>
    <name evidence="2" type="ORF">HLB44_21635</name>
</gene>
<sequence>MKSSMTSMLAGLLLAAAGAAQATLVTTTVADVADMQAAQWAQQVLRDTGNAAVGFSAPAAGGNGGSFWLTDFARPAGPGNTSDVIANVFAGAAWNPATQGAVETIRFSFDARGLLSTGISSAVSGFVRPVIEQGGVIYSVLNTSTRIDLGSQWLTIDQLFSDESAWVDLGGTLAPDFSATGAPLHFGYRYDLGLTCNAGSCTAAHTQLGVDNFAVRVGTDVIAQVNEPAPWALLAMSLPLAVAAGRRGRSVQRRAASSAANAPSASGGENR</sequence>
<dbReference type="EMBL" id="JABRWJ010000006">
    <property type="protein sequence ID" value="NRF69609.1"/>
    <property type="molecule type" value="Genomic_DNA"/>
</dbReference>
<feature type="chain" id="PRO_5046246763" description="PEP-CTERM sorting domain-containing protein" evidence="1">
    <location>
        <begin position="23"/>
        <end position="271"/>
    </location>
</feature>
<keyword evidence="1" id="KW-0732">Signal</keyword>
<evidence type="ECO:0000313" key="2">
    <source>
        <dbReference type="EMBL" id="NRF69609.1"/>
    </source>
</evidence>
<protein>
    <recommendedName>
        <fullName evidence="4">PEP-CTERM sorting domain-containing protein</fullName>
    </recommendedName>
</protein>
<proteinExistence type="predicted"/>
<evidence type="ECO:0000313" key="3">
    <source>
        <dbReference type="Proteomes" id="UP000737171"/>
    </source>
</evidence>
<reference evidence="2 3" key="1">
    <citation type="submission" date="2020-05" db="EMBL/GenBank/DDBJ databases">
        <title>Aquincola sp. isolate from soil.</title>
        <authorList>
            <person name="Han J."/>
            <person name="Kim D.-U."/>
        </authorList>
    </citation>
    <scope>NUCLEOTIDE SEQUENCE [LARGE SCALE GENOMIC DNA]</scope>
    <source>
        <strain evidence="2 3">S2</strain>
    </source>
</reference>
<dbReference type="Proteomes" id="UP000737171">
    <property type="component" value="Unassembled WGS sequence"/>
</dbReference>
<feature type="signal peptide" evidence="1">
    <location>
        <begin position="1"/>
        <end position="22"/>
    </location>
</feature>
<evidence type="ECO:0000256" key="1">
    <source>
        <dbReference type="SAM" id="SignalP"/>
    </source>
</evidence>